<dbReference type="Proteomes" id="UP000053958">
    <property type="component" value="Unassembled WGS sequence"/>
</dbReference>
<sequence>MPGAETKSSFLGAISPWTSPRSTTPQPGAADPGTGRDAALQRTQGEDHTISHRQRLSLLRYPEDCPPLQPRWFYAVDTPKSKPAFLGLEKTESKPLPPPKKFVPFSSRDSQSIEAAFQQLLRREDSKHAAGVKENTKEELNETIKVPVNEDYLFDVDVDRRELSPAYWLGPVYEVRRGTWFFQEGSTLKPCEENLATQLEEGYLKVKPWKVKDQHSRTKSRTPGTSSINETGKISSHSSSVPDAAITKDTGVSSNTEQGGSEIPSTCMSEPSVYRLFGAYMNCTVTYQDSSTAWLNYDDFMSRMSSTVYQRFGGVGGTKVIRGYSEQRRPREGMETKGTEARSSRQMKSRDDPLSKHSHDDLNRLKRRSAPDSFSSSTLNDQHPEAEHTVSNEQKATLQQQMSSLTSETRDTTVLEEEARKREEKEMEDSREADDEERGREIDHLVLVTHGIGQRLGLRLESVNFVHDVNVLRKTMKSVYAASPDLQALNSPYADAKKNCRVQVLPVCWRHLLDFPRQGSRQHRKELDLADPNSLTAEDEQYPSLADITLEGVPAVRNLISDLAMDVLLYQSAYREQIMSIVQQECNRIFKLFKSRNPSFRGSVSLCGHSLGSAIMFDILCRQQSSSVNDPRAGPAMKDGKSETTLKELNTYPLDFDCQEFFCLGSPIALFQMLKGKTIVGRSFVGHETRSPVSFTNESLPGSPQSLNNTGNAHGRHKHYEIPPSVSSPKCEQLYNIFHPSDPVSYRLEPLISPAMTALKPQPLPSVKKSIWTTSGQSLSNISSRVGSLWTNFTSGVASSLLNRSLGLHSEDPAASGSATARSQQTQSGTVSENSNEKDSNTPWNEEVQGADGDFQTLIDPELETLYEGFRKSRHNRQKNTPGESGNVMEQLEAEERAKRLKVEEAKVRALNSNGRVDYSIQERRCKSFHALPNAFEDAKRKTKMTYGHAASIKRDYITNVPETAYSRRDKISPLVDFSNCSYLDKCSNAKPST</sequence>
<comment type="caution">
    <text evidence="3">The sequence shown here is derived from an EMBL/GenBank/DDBJ whole genome shotgun (WGS) entry which is preliminary data.</text>
</comment>
<feature type="region of interest" description="Disordered" evidence="1">
    <location>
        <begin position="811"/>
        <end position="853"/>
    </location>
</feature>
<name>A0A0F4YMN0_RASE3</name>
<evidence type="ECO:0000313" key="3">
    <source>
        <dbReference type="EMBL" id="KKA19350.1"/>
    </source>
</evidence>
<dbReference type="AlphaFoldDB" id="A0A0F4YMN0"/>
<dbReference type="InterPro" id="IPR055555">
    <property type="entry name" value="PA-PLA1_DUF7131"/>
</dbReference>
<dbReference type="PANTHER" id="PTHR23509:SF10">
    <property type="entry name" value="LD21067P"/>
    <property type="match status" value="1"/>
</dbReference>
<dbReference type="SMART" id="SM01127">
    <property type="entry name" value="DDHD"/>
    <property type="match status" value="1"/>
</dbReference>
<keyword evidence="4" id="KW-1185">Reference proteome</keyword>
<feature type="compositionally biased region" description="Polar residues" evidence="1">
    <location>
        <begin position="16"/>
        <end position="26"/>
    </location>
</feature>
<dbReference type="Pfam" id="PF23463">
    <property type="entry name" value="WWE_2"/>
    <property type="match status" value="1"/>
</dbReference>
<protein>
    <submittedName>
        <fullName evidence="3">DDHD domain protein</fullName>
    </submittedName>
</protein>
<dbReference type="STRING" id="1408163.A0A0F4YMN0"/>
<dbReference type="Pfam" id="PF02862">
    <property type="entry name" value="DDHD"/>
    <property type="match status" value="1"/>
</dbReference>
<feature type="compositionally biased region" description="Basic and acidic residues" evidence="1">
    <location>
        <begin position="325"/>
        <end position="364"/>
    </location>
</feature>
<feature type="compositionally biased region" description="Polar residues" evidence="1">
    <location>
        <begin position="250"/>
        <end position="267"/>
    </location>
</feature>
<dbReference type="InterPro" id="IPR057826">
    <property type="entry name" value="WWE_C20G8.02"/>
</dbReference>
<dbReference type="OrthoDB" id="431378at2759"/>
<dbReference type="InterPro" id="IPR058055">
    <property type="entry name" value="PA-PLA1"/>
</dbReference>
<dbReference type="Pfam" id="PF23465">
    <property type="entry name" value="DUF7131"/>
    <property type="match status" value="1"/>
</dbReference>
<reference evidence="3 4" key="1">
    <citation type="submission" date="2015-04" db="EMBL/GenBank/DDBJ databases">
        <authorList>
            <person name="Heijne W.H."/>
            <person name="Fedorova N.D."/>
            <person name="Nierman W.C."/>
            <person name="Vollebregt A.W."/>
            <person name="Zhao Z."/>
            <person name="Wu L."/>
            <person name="Kumar M."/>
            <person name="Stam H."/>
            <person name="van den Berg M.A."/>
            <person name="Pel H.J."/>
        </authorList>
    </citation>
    <scope>NUCLEOTIDE SEQUENCE [LARGE SCALE GENOMIC DNA]</scope>
    <source>
        <strain evidence="3 4">CBS 393.64</strain>
    </source>
</reference>
<feature type="compositionally biased region" description="Polar residues" evidence="1">
    <location>
        <begin position="372"/>
        <end position="381"/>
    </location>
</feature>
<dbReference type="PANTHER" id="PTHR23509">
    <property type="entry name" value="PA-PL1 PHOSPHOLIPASE FAMILY"/>
    <property type="match status" value="1"/>
</dbReference>
<gene>
    <name evidence="3" type="ORF">T310_6686</name>
</gene>
<dbReference type="EMBL" id="LASV01000357">
    <property type="protein sequence ID" value="KKA19350.1"/>
    <property type="molecule type" value="Genomic_DNA"/>
</dbReference>
<evidence type="ECO:0000259" key="2">
    <source>
        <dbReference type="PROSITE" id="PS51043"/>
    </source>
</evidence>
<dbReference type="GO" id="GO:0004620">
    <property type="term" value="F:phospholipase activity"/>
    <property type="evidence" value="ECO:0007669"/>
    <property type="project" value="TreeGrafter"/>
</dbReference>
<feature type="region of interest" description="Disordered" evidence="1">
    <location>
        <begin position="870"/>
        <end position="891"/>
    </location>
</feature>
<organism evidence="3 4">
    <name type="scientific">Rasamsonia emersonii (strain ATCC 16479 / CBS 393.64 / IMI 116815)</name>
    <dbReference type="NCBI Taxonomy" id="1408163"/>
    <lineage>
        <taxon>Eukaryota</taxon>
        <taxon>Fungi</taxon>
        <taxon>Dikarya</taxon>
        <taxon>Ascomycota</taxon>
        <taxon>Pezizomycotina</taxon>
        <taxon>Eurotiomycetes</taxon>
        <taxon>Eurotiomycetidae</taxon>
        <taxon>Eurotiales</taxon>
        <taxon>Trichocomaceae</taxon>
        <taxon>Rasamsonia</taxon>
    </lineage>
</organism>
<proteinExistence type="predicted"/>
<dbReference type="RefSeq" id="XP_013325962.1">
    <property type="nucleotide sequence ID" value="XM_013470508.1"/>
</dbReference>
<evidence type="ECO:0000313" key="4">
    <source>
        <dbReference type="Proteomes" id="UP000053958"/>
    </source>
</evidence>
<accession>A0A0F4YMN0</accession>
<feature type="compositionally biased region" description="Polar residues" evidence="1">
    <location>
        <begin position="817"/>
        <end position="834"/>
    </location>
</feature>
<dbReference type="GO" id="GO:0046872">
    <property type="term" value="F:metal ion binding"/>
    <property type="evidence" value="ECO:0007669"/>
    <property type="project" value="InterPro"/>
</dbReference>
<feature type="region of interest" description="Disordered" evidence="1">
    <location>
        <begin position="214"/>
        <end position="267"/>
    </location>
</feature>
<dbReference type="InterPro" id="IPR004177">
    <property type="entry name" value="DDHD_dom"/>
</dbReference>
<feature type="region of interest" description="Disordered" evidence="1">
    <location>
        <begin position="321"/>
        <end position="438"/>
    </location>
</feature>
<feature type="compositionally biased region" description="Polar residues" evidence="1">
    <location>
        <begin position="221"/>
        <end position="241"/>
    </location>
</feature>
<dbReference type="GeneID" id="25318981"/>
<feature type="compositionally biased region" description="Polar residues" evidence="1">
    <location>
        <begin position="391"/>
        <end position="407"/>
    </location>
</feature>
<dbReference type="PROSITE" id="PS51043">
    <property type="entry name" value="DDHD"/>
    <property type="match status" value="1"/>
</dbReference>
<feature type="compositionally biased region" description="Basic and acidic residues" evidence="1">
    <location>
        <begin position="408"/>
        <end position="430"/>
    </location>
</feature>
<evidence type="ECO:0000256" key="1">
    <source>
        <dbReference type="SAM" id="MobiDB-lite"/>
    </source>
</evidence>
<feature type="region of interest" description="Disordered" evidence="1">
    <location>
        <begin position="1"/>
        <end position="55"/>
    </location>
</feature>
<dbReference type="GO" id="GO:0005737">
    <property type="term" value="C:cytoplasm"/>
    <property type="evidence" value="ECO:0007669"/>
    <property type="project" value="TreeGrafter"/>
</dbReference>
<feature type="domain" description="DDHD" evidence="2">
    <location>
        <begin position="654"/>
        <end position="963"/>
    </location>
</feature>